<dbReference type="RefSeq" id="XP_022097489.1">
    <property type="nucleotide sequence ID" value="XM_022241797.1"/>
</dbReference>
<dbReference type="Pfam" id="PF12662">
    <property type="entry name" value="cEGF"/>
    <property type="match status" value="8"/>
</dbReference>
<dbReference type="OrthoDB" id="283575at2759"/>
<dbReference type="FunFam" id="2.10.25.10:FF:000038">
    <property type="entry name" value="Fibrillin 2"/>
    <property type="match status" value="1"/>
</dbReference>
<evidence type="ECO:0000313" key="18">
    <source>
        <dbReference type="Proteomes" id="UP000694845"/>
    </source>
</evidence>
<dbReference type="InterPro" id="IPR000742">
    <property type="entry name" value="EGF"/>
</dbReference>
<keyword evidence="11" id="KW-1133">Transmembrane helix</keyword>
<dbReference type="PRINTS" id="PR00907">
    <property type="entry name" value="THRMBOMODULN"/>
</dbReference>
<dbReference type="PROSITE" id="PS01186">
    <property type="entry name" value="EGF_2"/>
    <property type="match status" value="14"/>
</dbReference>
<feature type="domain" description="EGF-like" evidence="17">
    <location>
        <begin position="1026"/>
        <end position="1065"/>
    </location>
</feature>
<dbReference type="InterPro" id="IPR009030">
    <property type="entry name" value="Growth_fac_rcpt_cys_sf"/>
</dbReference>
<feature type="disulfide bond" evidence="16">
    <location>
        <begin position="1070"/>
        <end position="1080"/>
    </location>
</feature>
<feature type="domain" description="EGF-like" evidence="17">
    <location>
        <begin position="315"/>
        <end position="353"/>
    </location>
</feature>
<evidence type="ECO:0000256" key="2">
    <source>
        <dbReference type="ARBA" id="ARBA00004498"/>
    </source>
</evidence>
<dbReference type="InterPro" id="IPR049883">
    <property type="entry name" value="NOTCH1_EGF-like"/>
</dbReference>
<dbReference type="AlphaFoldDB" id="A0A8B7YVZ9"/>
<dbReference type="Pfam" id="PF12661">
    <property type="entry name" value="hEGF"/>
    <property type="match status" value="1"/>
</dbReference>
<feature type="disulfide bond" evidence="16">
    <location>
        <begin position="836"/>
        <end position="845"/>
    </location>
</feature>
<proteinExistence type="predicted"/>
<comment type="subcellular location">
    <subcellularLocation>
        <location evidence="1">Membrane</location>
        <topology evidence="1">Single-pass type I membrane protein</topology>
    </subcellularLocation>
    <subcellularLocation>
        <location evidence="2">Secreted</location>
        <location evidence="2">Extracellular space</location>
        <location evidence="2">Extracellular matrix</location>
    </subcellularLocation>
</comment>
<dbReference type="Proteomes" id="UP000694845">
    <property type="component" value="Unplaced"/>
</dbReference>
<dbReference type="GeneID" id="110982966"/>
<evidence type="ECO:0000256" key="15">
    <source>
        <dbReference type="ARBA" id="ARBA00023180"/>
    </source>
</evidence>
<evidence type="ECO:0000259" key="17">
    <source>
        <dbReference type="PROSITE" id="PS50026"/>
    </source>
</evidence>
<evidence type="ECO:0000256" key="11">
    <source>
        <dbReference type="ARBA" id="ARBA00022989"/>
    </source>
</evidence>
<dbReference type="PROSITE" id="PS00010">
    <property type="entry name" value="ASX_HYDROXYL"/>
    <property type="match status" value="11"/>
</dbReference>
<feature type="domain" description="EGF-like" evidence="17">
    <location>
        <begin position="396"/>
        <end position="437"/>
    </location>
</feature>
<feature type="disulfide bond" evidence="16">
    <location>
        <begin position="1030"/>
        <end position="1040"/>
    </location>
</feature>
<feature type="disulfide bond" evidence="16">
    <location>
        <begin position="997"/>
        <end position="1007"/>
    </location>
</feature>
<dbReference type="PROSITE" id="PS00022">
    <property type="entry name" value="EGF_1"/>
    <property type="match status" value="5"/>
</dbReference>
<dbReference type="CDD" id="cd00054">
    <property type="entry name" value="EGF_CA"/>
    <property type="match status" value="3"/>
</dbReference>
<name>A0A8B7YVZ9_ACAPL</name>
<dbReference type="Pfam" id="PF07645">
    <property type="entry name" value="EGF_CA"/>
    <property type="match status" value="1"/>
</dbReference>
<feature type="disulfide bond" evidence="16">
    <location>
        <begin position="941"/>
        <end position="950"/>
    </location>
</feature>
<feature type="disulfide bond" evidence="16">
    <location>
        <begin position="870"/>
        <end position="879"/>
    </location>
</feature>
<feature type="domain" description="EGF-like" evidence="17">
    <location>
        <begin position="993"/>
        <end position="1024"/>
    </location>
</feature>
<feature type="domain" description="EGF-like" evidence="17">
    <location>
        <begin position="681"/>
        <end position="722"/>
    </location>
</feature>
<dbReference type="PANTHER" id="PTHR47333">
    <property type="entry name" value="VON WILLEBRAND FACTOR C AND EGF DOMAIN-CONTAINING PROTEIN"/>
    <property type="match status" value="1"/>
</dbReference>
<dbReference type="PROSITE" id="PS50026">
    <property type="entry name" value="EGF_3"/>
    <property type="match status" value="13"/>
</dbReference>
<feature type="disulfide bond" evidence="16">
    <location>
        <begin position="924"/>
        <end position="934"/>
    </location>
</feature>
<dbReference type="InterPro" id="IPR013032">
    <property type="entry name" value="EGF-like_CS"/>
</dbReference>
<evidence type="ECO:0000256" key="14">
    <source>
        <dbReference type="ARBA" id="ARBA00023170"/>
    </source>
</evidence>
<keyword evidence="8" id="KW-0732">Signal</keyword>
<accession>A0A8B7YVZ9</accession>
<evidence type="ECO:0000256" key="7">
    <source>
        <dbReference type="ARBA" id="ARBA00022692"/>
    </source>
</evidence>
<organism evidence="18 19">
    <name type="scientific">Acanthaster planci</name>
    <name type="common">Crown-of-thorns starfish</name>
    <dbReference type="NCBI Taxonomy" id="133434"/>
    <lineage>
        <taxon>Eukaryota</taxon>
        <taxon>Metazoa</taxon>
        <taxon>Echinodermata</taxon>
        <taxon>Eleutherozoa</taxon>
        <taxon>Asterozoa</taxon>
        <taxon>Asteroidea</taxon>
        <taxon>Valvatacea</taxon>
        <taxon>Valvatida</taxon>
        <taxon>Acanthasteridae</taxon>
        <taxon>Acanthaster</taxon>
    </lineage>
</organism>
<evidence type="ECO:0000256" key="10">
    <source>
        <dbReference type="ARBA" id="ARBA00022837"/>
    </source>
</evidence>
<feature type="domain" description="EGF-like" evidence="17">
    <location>
        <begin position="1066"/>
        <end position="1097"/>
    </location>
</feature>
<dbReference type="SUPFAM" id="SSF57196">
    <property type="entry name" value="EGF/Laminin"/>
    <property type="match status" value="3"/>
</dbReference>
<dbReference type="FunFam" id="2.10.25.10:FF:000008">
    <property type="entry name" value="Signal peptide, CUB domain, EGF-like 2"/>
    <property type="match status" value="1"/>
</dbReference>
<dbReference type="PROSITE" id="PS01187">
    <property type="entry name" value="EGF_CA"/>
    <property type="match status" value="6"/>
</dbReference>
<gene>
    <name evidence="19" type="primary">LOC110982966</name>
</gene>
<keyword evidence="13 16" id="KW-1015">Disulfide bond</keyword>
<comment type="caution">
    <text evidence="16">Lacks conserved residue(s) required for the propagation of feature annotation.</text>
</comment>
<feature type="domain" description="EGF-like" evidence="17">
    <location>
        <begin position="438"/>
        <end position="476"/>
    </location>
</feature>
<reference evidence="19" key="1">
    <citation type="submission" date="2025-08" db="UniProtKB">
        <authorList>
            <consortium name="RefSeq"/>
        </authorList>
    </citation>
    <scope>IDENTIFICATION</scope>
</reference>
<evidence type="ECO:0000256" key="8">
    <source>
        <dbReference type="ARBA" id="ARBA00022729"/>
    </source>
</evidence>
<evidence type="ECO:0000256" key="16">
    <source>
        <dbReference type="PROSITE-ProRule" id="PRU00076"/>
    </source>
</evidence>
<keyword evidence="10" id="KW-0106">Calcium</keyword>
<dbReference type="SUPFAM" id="SSF57184">
    <property type="entry name" value="Growth factor receptor domain"/>
    <property type="match status" value="6"/>
</dbReference>
<dbReference type="SMART" id="SM00179">
    <property type="entry name" value="EGF_CA"/>
    <property type="match status" value="20"/>
</dbReference>
<dbReference type="Pfam" id="PF25024">
    <property type="entry name" value="EGF_TEN"/>
    <property type="match status" value="1"/>
</dbReference>
<dbReference type="FunFam" id="2.10.25.10:FF:000009">
    <property type="entry name" value="Low-density lipoprotein receptor isoform 1"/>
    <property type="match status" value="2"/>
</dbReference>
<dbReference type="FunFam" id="2.10.25.10:FF:000014">
    <property type="entry name" value="Latent-transforming growth factor beta-binding protein 3"/>
    <property type="match status" value="1"/>
</dbReference>
<evidence type="ECO:0000256" key="9">
    <source>
        <dbReference type="ARBA" id="ARBA00022737"/>
    </source>
</evidence>
<evidence type="ECO:0000256" key="13">
    <source>
        <dbReference type="ARBA" id="ARBA00023157"/>
    </source>
</evidence>
<evidence type="ECO:0000256" key="1">
    <source>
        <dbReference type="ARBA" id="ARBA00004479"/>
    </source>
</evidence>
<dbReference type="SMART" id="SM00181">
    <property type="entry name" value="EGF"/>
    <property type="match status" value="22"/>
</dbReference>
<dbReference type="InterPro" id="IPR018097">
    <property type="entry name" value="EGF_Ca-bd_CS"/>
</dbReference>
<dbReference type="GO" id="GO:0006897">
    <property type="term" value="P:endocytosis"/>
    <property type="evidence" value="ECO:0007669"/>
    <property type="project" value="UniProtKB-KW"/>
</dbReference>
<feature type="domain" description="EGF-like" evidence="17">
    <location>
        <begin position="920"/>
        <end position="951"/>
    </location>
</feature>
<feature type="disulfide bond" evidence="16">
    <location>
        <begin position="806"/>
        <end position="816"/>
    </location>
</feature>
<keyword evidence="6" id="KW-0254">Endocytosis</keyword>
<feature type="disulfide bond" evidence="16">
    <location>
        <begin position="1014"/>
        <end position="1023"/>
    </location>
</feature>
<keyword evidence="4" id="KW-0272">Extracellular matrix</keyword>
<keyword evidence="9" id="KW-0677">Repeat</keyword>
<keyword evidence="3" id="KW-0964">Secreted</keyword>
<feature type="domain" description="EGF-like" evidence="17">
    <location>
        <begin position="477"/>
        <end position="517"/>
    </location>
</feature>
<evidence type="ECO:0000256" key="4">
    <source>
        <dbReference type="ARBA" id="ARBA00022530"/>
    </source>
</evidence>
<evidence type="ECO:0000313" key="19">
    <source>
        <dbReference type="RefSeq" id="XP_022097489.1"/>
    </source>
</evidence>
<dbReference type="GO" id="GO:0005509">
    <property type="term" value="F:calcium ion binding"/>
    <property type="evidence" value="ECO:0007669"/>
    <property type="project" value="InterPro"/>
</dbReference>
<evidence type="ECO:0000256" key="12">
    <source>
        <dbReference type="ARBA" id="ARBA00023136"/>
    </source>
</evidence>
<dbReference type="Pfam" id="PF14670">
    <property type="entry name" value="FXa_inhibition"/>
    <property type="match status" value="3"/>
</dbReference>
<dbReference type="InterPro" id="IPR052080">
    <property type="entry name" value="vWF_C/EGF_Fibrillin"/>
</dbReference>
<keyword evidence="7" id="KW-0812">Transmembrane</keyword>
<feature type="domain" description="EGF-like" evidence="17">
    <location>
        <begin position="560"/>
        <end position="600"/>
    </location>
</feature>
<protein>
    <submittedName>
        <fullName evidence="19">Fibrillin-1-like</fullName>
    </submittedName>
</protein>
<feature type="domain" description="EGF-like" evidence="17">
    <location>
        <begin position="802"/>
        <end position="846"/>
    </location>
</feature>
<dbReference type="FunFam" id="2.10.25.10:FF:000240">
    <property type="entry name" value="Vitamin K-dependent protein S"/>
    <property type="match status" value="1"/>
</dbReference>
<keyword evidence="18" id="KW-1185">Reference proteome</keyword>
<feature type="disulfide bond" evidence="16">
    <location>
        <begin position="1087"/>
        <end position="1096"/>
    </location>
</feature>
<feature type="domain" description="EGF-like" evidence="17">
    <location>
        <begin position="354"/>
        <end position="395"/>
    </location>
</feature>
<dbReference type="InterPro" id="IPR000152">
    <property type="entry name" value="EGF-type_Asp/Asn_hydroxyl_site"/>
</dbReference>
<dbReference type="GO" id="GO:0016020">
    <property type="term" value="C:membrane"/>
    <property type="evidence" value="ECO:0007669"/>
    <property type="project" value="UniProtKB-SubCell"/>
</dbReference>
<evidence type="ECO:0000256" key="6">
    <source>
        <dbReference type="ARBA" id="ARBA00022583"/>
    </source>
</evidence>
<dbReference type="PANTHER" id="PTHR47333:SF4">
    <property type="entry name" value="EGF-LIKE DOMAIN-CONTAINING PROTEIN"/>
    <property type="match status" value="1"/>
</dbReference>
<keyword evidence="15" id="KW-0325">Glycoprotein</keyword>
<feature type="disulfide bond" evidence="16">
    <location>
        <begin position="853"/>
        <end position="863"/>
    </location>
</feature>
<keyword evidence="14" id="KW-0675">Receptor</keyword>
<keyword evidence="12" id="KW-0472">Membrane</keyword>
<evidence type="ECO:0000256" key="3">
    <source>
        <dbReference type="ARBA" id="ARBA00022525"/>
    </source>
</evidence>
<dbReference type="OMA" id="QCNSSYT"/>
<dbReference type="InterPro" id="IPR026823">
    <property type="entry name" value="cEGF"/>
</dbReference>
<keyword evidence="5 16" id="KW-0245">EGF-like domain</keyword>
<dbReference type="GO" id="GO:0071944">
    <property type="term" value="C:cell periphery"/>
    <property type="evidence" value="ECO:0007669"/>
    <property type="project" value="UniProtKB-ARBA"/>
</dbReference>
<evidence type="ECO:0000256" key="5">
    <source>
        <dbReference type="ARBA" id="ARBA00022536"/>
    </source>
</evidence>
<dbReference type="FunFam" id="2.10.25.10:FF:000010">
    <property type="entry name" value="Pro-epidermal growth factor"/>
    <property type="match status" value="1"/>
</dbReference>
<dbReference type="InterPro" id="IPR001881">
    <property type="entry name" value="EGF-like_Ca-bd_dom"/>
</dbReference>
<dbReference type="KEGG" id="aplc:110982966"/>
<dbReference type="Gene3D" id="2.10.25.10">
    <property type="entry name" value="Laminin"/>
    <property type="match status" value="23"/>
</dbReference>
<feature type="domain" description="EGF-like" evidence="17">
    <location>
        <begin position="849"/>
        <end position="880"/>
    </location>
</feature>
<sequence length="1147" mass="123166">MVGVSADRPRRTWRGLTWDLKALGPSSGLAGMVLCAFVLAGAVSGEGTDVGADGGRMKRMVQTNVRGLHVCRSQGGYICCPGWKPNPGSGLCLTPVCRGSCGEGVCSAPNTCTRCQQTPYGTTTCQRTAPAYSRSSYPVHPYSQTQYAALNRQTSQLVSAPHYVQGYQTSNSPRYQTHAMQGYQTRPSYSTSGGRSCSTLGCRYGCGSTATGSTSCTCPPGYMLASDRRSCRDVDECSRYSGLCQQNCRNTLGGYQCSCTTGHLMNNRRTCSDSRGCTTCRGGMPAPGPVTLPGSGSCPAGFQPQRTSQGIRCVDIDECRSSQCDQECINTEGGMRCECGPGFTLSPDGQGCTDIDECARSDWQPCHHTCINSRGSFRCSCQPGYYLHQNGRSCLDVNECTQGGGQVCHHICQNTHGSYRCSCRPGFELQSDGTTCRDIDECSQGSNGCSGSCINTIGSYQCSCTQGYTNRGGTCVDIDECQMSNGGCEQLCVNTQGSFLCSCRQGYTLNSDARTCTDVDECGQFSGRVCEHGCENVDGTYQCRCPSGFRLHANKQNCIDINECVEQQGVCHYRCVNTRGSYHCICPPSFQLAADGRMCDDVDECTVSNHGCQGGCENTMGSYHCTCAEGQLGTGDLYCGKQPSGCTSDMCSHKCVDTGVGHQCMCPRGYQLHSGGRHCEDKNECLEVGKGGCQHQCTNTMGSYYCSCYPGYRLHYDRKHCVPSPGCNTCNVCPAGFRMNTQTRRCEDVDECSSPPNHCGTTRCSPNRAVCSHNCINTVGSYSCTCRPGYLIQPDGYTCAQDGPVCSPPCRNGGTCRYSRQCGGNTYNCRFTECTCRAGFTGPHCENVLPTSCQPPCMNGGQCVDGICQCTAGFTGPSCSSDKNECLNHRCEHHCQNTFGSFQCLCRGGYTINADGETCSEIGCFPPCMNGATCVNKACVCPEGFSGPNCQTDINECATDNGGCEYICRNTYGSYVCFCPRGATLSPDKHSCSGVTCSPPCNNNGTCVNRMCRCPPGFTGPTCLQDINECNTDNPCAYQCLNTYGSYECVCPDGTQLGDDRRSCEDLFDCIPPCQNGGTCRSGTCICPEGFTGPTCTTDIDECQDPTRCTFQCNNYYGGYQCLCPLGFMLGEDGRKCVVKNECPQSN</sequence>